<proteinExistence type="predicted"/>
<organism evidence="1 2">
    <name type="scientific">Daphnia magna</name>
    <dbReference type="NCBI Taxonomy" id="35525"/>
    <lineage>
        <taxon>Eukaryota</taxon>
        <taxon>Metazoa</taxon>
        <taxon>Ecdysozoa</taxon>
        <taxon>Arthropoda</taxon>
        <taxon>Crustacea</taxon>
        <taxon>Branchiopoda</taxon>
        <taxon>Diplostraca</taxon>
        <taxon>Cladocera</taxon>
        <taxon>Anomopoda</taxon>
        <taxon>Daphniidae</taxon>
        <taxon>Daphnia</taxon>
    </lineage>
</organism>
<dbReference type="EMBL" id="LRGB01027591">
    <property type="protein sequence ID" value="KZR95692.1"/>
    <property type="molecule type" value="Genomic_DNA"/>
</dbReference>
<evidence type="ECO:0000313" key="2">
    <source>
        <dbReference type="Proteomes" id="UP000076858"/>
    </source>
</evidence>
<comment type="caution">
    <text evidence="1">The sequence shown here is derived from an EMBL/GenBank/DDBJ whole genome shotgun (WGS) entry which is preliminary data.</text>
</comment>
<reference evidence="1 2" key="1">
    <citation type="submission" date="2016-03" db="EMBL/GenBank/DDBJ databases">
        <title>EvidentialGene: Evidence-directed Construction of Genes on Genomes.</title>
        <authorList>
            <person name="Gilbert D.G."/>
            <person name="Choi J.-H."/>
            <person name="Mockaitis K."/>
            <person name="Colbourne J."/>
            <person name="Pfrender M."/>
        </authorList>
    </citation>
    <scope>NUCLEOTIDE SEQUENCE [LARGE SCALE GENOMIC DNA]</scope>
    <source>
        <strain evidence="1 2">Xinb3</strain>
        <tissue evidence="1">Complete organism</tissue>
    </source>
</reference>
<dbReference type="OrthoDB" id="6622541at2759"/>
<protein>
    <recommendedName>
        <fullName evidence="3">SWIM-type domain-containing protein</fullName>
    </recommendedName>
</protein>
<sequence>MQLNAIKTIHEAIKYVESGWVSAFSAIHLEDGKFLVKAQVHHSQSLRKKELRPWVSISSNKTIIAGHCQCTAGLGGVCCHVCAALYSVISATSLPCTAKENQWLDTHPRRSVALINKIADLNTSRKGEEVSEETRRICQKRKLYSSNSVPTMTPEGNKNSSWSGTRYKNFAILQMDC</sequence>
<dbReference type="STRING" id="35525.A0A164DEI0"/>
<evidence type="ECO:0000313" key="1">
    <source>
        <dbReference type="EMBL" id="KZR95692.1"/>
    </source>
</evidence>
<dbReference type="PANTHER" id="PTHR47526:SF3">
    <property type="entry name" value="PHD-TYPE DOMAIN-CONTAINING PROTEIN"/>
    <property type="match status" value="1"/>
</dbReference>
<accession>A0A164DEI0</accession>
<keyword evidence="2" id="KW-1185">Reference proteome</keyword>
<name>A0A164DEI0_9CRUS</name>
<dbReference type="PANTHER" id="PTHR47526">
    <property type="entry name" value="ATP-DEPENDENT DNA HELICASE"/>
    <property type="match status" value="1"/>
</dbReference>
<evidence type="ECO:0008006" key="3">
    <source>
        <dbReference type="Google" id="ProtNLM"/>
    </source>
</evidence>
<dbReference type="Proteomes" id="UP000076858">
    <property type="component" value="Unassembled WGS sequence"/>
</dbReference>
<dbReference type="AlphaFoldDB" id="A0A164DEI0"/>
<gene>
    <name evidence="1" type="ORF">APZ42_010411</name>
</gene>